<feature type="transmembrane region" description="Helical" evidence="1">
    <location>
        <begin position="5"/>
        <end position="22"/>
    </location>
</feature>
<dbReference type="Proteomes" id="UP000006201">
    <property type="component" value="Unassembled WGS sequence"/>
</dbReference>
<dbReference type="OrthoDB" id="6292153at2"/>
<accession>A4C9R0</accession>
<comment type="caution">
    <text evidence="2">The sequence shown here is derived from an EMBL/GenBank/DDBJ whole genome shotgun (WGS) entry which is preliminary data.</text>
</comment>
<dbReference type="STRING" id="87626.PTD2_19922"/>
<feature type="transmembrane region" description="Helical" evidence="1">
    <location>
        <begin position="42"/>
        <end position="62"/>
    </location>
</feature>
<protein>
    <submittedName>
        <fullName evidence="2">Uncharacterized protein</fullName>
    </submittedName>
</protein>
<keyword evidence="1" id="KW-0812">Transmembrane</keyword>
<dbReference type="RefSeq" id="WP_009839950.1">
    <property type="nucleotide sequence ID" value="NZ_CH959301.1"/>
</dbReference>
<keyword evidence="1" id="KW-1133">Transmembrane helix</keyword>
<sequence>MKSWLIKLFKWTAFSLFYYHAYKMVKTMVFDAYPEAQEQGVLVWQATGAFILFCILIVHLIVKYEKESARLCTWFCALIGLVGFSIVDQASIQSFSVLFSQSFLWLNLVCLLISYEIMRVIQLKSLTKQ</sequence>
<name>A4C9R0_9GAMM</name>
<organism evidence="2 3">
    <name type="scientific">Pseudoalteromonas tunicata D2</name>
    <dbReference type="NCBI Taxonomy" id="87626"/>
    <lineage>
        <taxon>Bacteria</taxon>
        <taxon>Pseudomonadati</taxon>
        <taxon>Pseudomonadota</taxon>
        <taxon>Gammaproteobacteria</taxon>
        <taxon>Alteromonadales</taxon>
        <taxon>Pseudoalteromonadaceae</taxon>
        <taxon>Pseudoalteromonas</taxon>
    </lineage>
</organism>
<reference evidence="2 3" key="1">
    <citation type="submission" date="2006-02" db="EMBL/GenBank/DDBJ databases">
        <authorList>
            <person name="Moran M.A."/>
            <person name="Kjelleberg S."/>
            <person name="Egan S."/>
            <person name="Saunders N."/>
            <person name="Thomas T."/>
            <person name="Ferriera S."/>
            <person name="Johnson J."/>
            <person name="Kravitz S."/>
            <person name="Halpern A."/>
            <person name="Remington K."/>
            <person name="Beeson K."/>
            <person name="Tran B."/>
            <person name="Rogers Y.-H."/>
            <person name="Friedman R."/>
            <person name="Venter J.C."/>
        </authorList>
    </citation>
    <scope>NUCLEOTIDE SEQUENCE [LARGE SCALE GENOMIC DNA]</scope>
    <source>
        <strain evidence="2 3">D2</strain>
    </source>
</reference>
<feature type="transmembrane region" description="Helical" evidence="1">
    <location>
        <begin position="74"/>
        <end position="92"/>
    </location>
</feature>
<keyword evidence="1" id="KW-0472">Membrane</keyword>
<dbReference type="AlphaFoldDB" id="A4C9R0"/>
<evidence type="ECO:0000313" key="2">
    <source>
        <dbReference type="EMBL" id="EAR28118.1"/>
    </source>
</evidence>
<dbReference type="HOGENOM" id="CLU_1946994_0_0_6"/>
<gene>
    <name evidence="2" type="ORF">PTD2_19922</name>
</gene>
<evidence type="ECO:0000313" key="3">
    <source>
        <dbReference type="Proteomes" id="UP000006201"/>
    </source>
</evidence>
<feature type="transmembrane region" description="Helical" evidence="1">
    <location>
        <begin position="98"/>
        <end position="118"/>
    </location>
</feature>
<dbReference type="EMBL" id="AAOH01000004">
    <property type="protein sequence ID" value="EAR28118.1"/>
    <property type="molecule type" value="Genomic_DNA"/>
</dbReference>
<keyword evidence="3" id="KW-1185">Reference proteome</keyword>
<proteinExistence type="predicted"/>
<evidence type="ECO:0000256" key="1">
    <source>
        <dbReference type="SAM" id="Phobius"/>
    </source>
</evidence>